<comment type="caution">
    <text evidence="1">The sequence shown here is derived from an EMBL/GenBank/DDBJ whole genome shotgun (WGS) entry which is preliminary data.</text>
</comment>
<dbReference type="Proteomes" id="UP001629235">
    <property type="component" value="Unassembled WGS sequence"/>
</dbReference>
<proteinExistence type="predicted"/>
<keyword evidence="2" id="KW-1185">Reference proteome</keyword>
<dbReference type="EMBL" id="JAQQDW010000085">
    <property type="protein sequence ID" value="MFM0107627.1"/>
    <property type="molecule type" value="Genomic_DNA"/>
</dbReference>
<organism evidence="1 2">
    <name type="scientific">Paraburkholderia rhynchosiae</name>
    <dbReference type="NCBI Taxonomy" id="487049"/>
    <lineage>
        <taxon>Bacteria</taxon>
        <taxon>Pseudomonadati</taxon>
        <taxon>Pseudomonadota</taxon>
        <taxon>Betaproteobacteria</taxon>
        <taxon>Burkholderiales</taxon>
        <taxon>Burkholderiaceae</taxon>
        <taxon>Paraburkholderia</taxon>
    </lineage>
</organism>
<keyword evidence="1" id="KW-0808">Transferase</keyword>
<evidence type="ECO:0000313" key="2">
    <source>
        <dbReference type="Proteomes" id="UP001629235"/>
    </source>
</evidence>
<keyword evidence="1" id="KW-0418">Kinase</keyword>
<evidence type="ECO:0000313" key="1">
    <source>
        <dbReference type="EMBL" id="MFM0107627.1"/>
    </source>
</evidence>
<accession>A0ACC7NJC8</accession>
<sequence length="148" mass="17198">MTRRAPPDDEQEFAFWRSDPHAETGEKKRILIAHQDLLIRESLAFQLSTKGYETIHASTISEIRRYLQFWKPHALLFDTRLDSASQYAFVRRLRADDAGATLLILAMSDIWPLDSIPALRRAGFDGHVRRACSLWRIVDLIEGHYHRP</sequence>
<gene>
    <name evidence="1" type="ORF">PQR01_30240</name>
</gene>
<reference evidence="1 2" key="1">
    <citation type="journal article" date="2024" name="Chem. Sci.">
        <title>Discovery of megapolipeptins by genome mining of a Burkholderiales bacteria collection.</title>
        <authorList>
            <person name="Paulo B.S."/>
            <person name="Recchia M.J.J."/>
            <person name="Lee S."/>
            <person name="Fergusson C.H."/>
            <person name="Romanowski S.B."/>
            <person name="Hernandez A."/>
            <person name="Krull N."/>
            <person name="Liu D.Y."/>
            <person name="Cavanagh H."/>
            <person name="Bos A."/>
            <person name="Gray C.A."/>
            <person name="Murphy B.T."/>
            <person name="Linington R.G."/>
            <person name="Eustaquio A.S."/>
        </authorList>
    </citation>
    <scope>NUCLEOTIDE SEQUENCE [LARGE SCALE GENOMIC DNA]</scope>
    <source>
        <strain evidence="1 2">RL18-126-BIB-B</strain>
    </source>
</reference>
<name>A0ACC7NJC8_9BURK</name>
<protein>
    <submittedName>
        <fullName evidence="1">Histidine kinase</fullName>
    </submittedName>
</protein>